<name>A0A6L2Q011_COPFO</name>
<dbReference type="OrthoDB" id="10262874at2759"/>
<dbReference type="Proteomes" id="UP000502823">
    <property type="component" value="Unassembled WGS sequence"/>
</dbReference>
<accession>A0A6L2Q011</accession>
<dbReference type="GO" id="GO:0031514">
    <property type="term" value="C:motile cilium"/>
    <property type="evidence" value="ECO:0007669"/>
    <property type="project" value="TreeGrafter"/>
</dbReference>
<feature type="domain" description="Dynein regulatory complex subunit 7 MORN" evidence="1">
    <location>
        <begin position="1"/>
        <end position="184"/>
    </location>
</feature>
<dbReference type="PANTHER" id="PTHR35249">
    <property type="entry name" value="DYNEIN REGULATORY COMPLEX SUBUNIT 7"/>
    <property type="match status" value="1"/>
</dbReference>
<dbReference type="PANTHER" id="PTHR35249:SF2">
    <property type="entry name" value="DYNEIN REGULATORY COMPLEX SUBUNIT 7"/>
    <property type="match status" value="1"/>
</dbReference>
<comment type="caution">
    <text evidence="2">The sequence shown here is derived from an EMBL/GenBank/DDBJ whole genome shotgun (WGS) entry which is preliminary data.</text>
</comment>
<organism evidence="2 3">
    <name type="scientific">Coptotermes formosanus</name>
    <name type="common">Formosan subterranean termite</name>
    <dbReference type="NCBI Taxonomy" id="36987"/>
    <lineage>
        <taxon>Eukaryota</taxon>
        <taxon>Metazoa</taxon>
        <taxon>Ecdysozoa</taxon>
        <taxon>Arthropoda</taxon>
        <taxon>Hexapoda</taxon>
        <taxon>Insecta</taxon>
        <taxon>Pterygota</taxon>
        <taxon>Neoptera</taxon>
        <taxon>Polyneoptera</taxon>
        <taxon>Dictyoptera</taxon>
        <taxon>Blattodea</taxon>
        <taxon>Blattoidea</taxon>
        <taxon>Termitoidae</taxon>
        <taxon>Rhinotermitidae</taxon>
        <taxon>Coptotermes</taxon>
    </lineage>
</organism>
<proteinExistence type="predicted"/>
<reference evidence="3" key="1">
    <citation type="submission" date="2020-01" db="EMBL/GenBank/DDBJ databases">
        <title>Draft genome sequence of the Termite Coptotermes fromosanus.</title>
        <authorList>
            <person name="Itakura S."/>
            <person name="Yosikawa Y."/>
            <person name="Umezawa K."/>
        </authorList>
    </citation>
    <scope>NUCLEOTIDE SEQUENCE [LARGE SCALE GENOMIC DNA]</scope>
</reference>
<evidence type="ECO:0000259" key="1">
    <source>
        <dbReference type="Pfam" id="PF24667"/>
    </source>
</evidence>
<dbReference type="InterPro" id="IPR033551">
    <property type="entry name" value="DRC7/lobo"/>
</dbReference>
<dbReference type="InterPro" id="IPR056291">
    <property type="entry name" value="MORN_DRC7"/>
</dbReference>
<dbReference type="InParanoid" id="A0A6L2Q011"/>
<dbReference type="EMBL" id="BLKM01000727">
    <property type="protein sequence ID" value="GFG37844.1"/>
    <property type="molecule type" value="Genomic_DNA"/>
</dbReference>
<dbReference type="Pfam" id="PF24667">
    <property type="entry name" value="MORN_DRC7"/>
    <property type="match status" value="1"/>
</dbReference>
<sequence>MLFYHMARNDGLEKLEMDPLYLIQHFRDRMDLLHYRKVDYQLRGQGQVEELKRNVLKLVEEFHRNPEKDADSDIARRTFAVADNHIFLKFHYAPCKVTAATREFIKPPLTEISERLTFNPELTAGYQTHPADLPPKQLYLFRLLEEQLKAEEASLLSVRQMENEVSTILQQRSTELCTPKLKVSIFNVERNELAKEGMKDRQLHTQVARETETDVDFLAPYFAHIGNSEKISYDEALGIRDNCIADFKQLLVDRIN</sequence>
<dbReference type="AlphaFoldDB" id="A0A6L2Q011"/>
<dbReference type="GO" id="GO:0030317">
    <property type="term" value="P:flagellated sperm motility"/>
    <property type="evidence" value="ECO:0007669"/>
    <property type="project" value="TreeGrafter"/>
</dbReference>
<evidence type="ECO:0000313" key="3">
    <source>
        <dbReference type="Proteomes" id="UP000502823"/>
    </source>
</evidence>
<protein>
    <recommendedName>
        <fullName evidence="1">Dynein regulatory complex subunit 7 MORN domain-containing protein</fullName>
    </recommendedName>
</protein>
<keyword evidence="3" id="KW-1185">Reference proteome</keyword>
<evidence type="ECO:0000313" key="2">
    <source>
        <dbReference type="EMBL" id="GFG37844.1"/>
    </source>
</evidence>
<gene>
    <name evidence="2" type="ORF">Cfor_03154</name>
</gene>